<reference evidence="2 3" key="1">
    <citation type="journal article" date="2019" name="Int. J. Syst. Evol. Microbiol.">
        <title>The Draft Whole-Genome Sequence of the Antibiotic Producer Empedobacter haloabium ATCC 31962 Provides Indications for Its Taxonomic Reclassification.</title>
        <authorList>
            <person name="Miess H."/>
            <person name="Arlt P."/>
            <person name="Apel A.K."/>
            <person name="Weber T."/>
            <person name="Nieselt K."/>
            <person name="Hanssen F."/>
            <person name="Czemmel S."/>
            <person name="Nahnsen S."/>
            <person name="Gross H."/>
        </authorList>
    </citation>
    <scope>NUCLEOTIDE SEQUENCE [LARGE SCALE GENOMIC DNA]</scope>
    <source>
        <strain evidence="2 3">ATCC 31962</strain>
    </source>
</reference>
<gene>
    <name evidence="2" type="ORF">E7V67_014295</name>
</gene>
<feature type="transmembrane region" description="Helical" evidence="1">
    <location>
        <begin position="12"/>
        <end position="40"/>
    </location>
</feature>
<name>A0ABZ1UDJ3_9BURK</name>
<feature type="transmembrane region" description="Helical" evidence="1">
    <location>
        <begin position="52"/>
        <end position="76"/>
    </location>
</feature>
<keyword evidence="1" id="KW-0812">Transmembrane</keyword>
<keyword evidence="1" id="KW-1133">Transmembrane helix</keyword>
<evidence type="ECO:0000256" key="1">
    <source>
        <dbReference type="SAM" id="Phobius"/>
    </source>
</evidence>
<dbReference type="EMBL" id="CP136508">
    <property type="protein sequence ID" value="WUR10895.1"/>
    <property type="molecule type" value="Genomic_DNA"/>
</dbReference>
<organism evidence="2 3">
    <name type="scientific">[Empedobacter] haloabium</name>
    <dbReference type="NCBI Taxonomy" id="592317"/>
    <lineage>
        <taxon>Bacteria</taxon>
        <taxon>Pseudomonadati</taxon>
        <taxon>Pseudomonadota</taxon>
        <taxon>Betaproteobacteria</taxon>
        <taxon>Burkholderiales</taxon>
        <taxon>Oxalobacteraceae</taxon>
        <taxon>Telluria group</taxon>
        <taxon>Telluria group incertae sedis</taxon>
    </lineage>
</organism>
<proteinExistence type="predicted"/>
<keyword evidence="1" id="KW-0472">Membrane</keyword>
<evidence type="ECO:0000313" key="2">
    <source>
        <dbReference type="EMBL" id="WUR10895.1"/>
    </source>
</evidence>
<keyword evidence="3" id="KW-1185">Reference proteome</keyword>
<sequence>MLFDAARSLACSLAMIVTCWLILPILLLLPLALVFGYKFYKKAVARYRSSPVVARLFGAVPSAAALGAVVVVSEILKTYRA</sequence>
<dbReference type="Proteomes" id="UP000321323">
    <property type="component" value="Chromosome"/>
</dbReference>
<evidence type="ECO:0000313" key="3">
    <source>
        <dbReference type="Proteomes" id="UP000321323"/>
    </source>
</evidence>
<accession>A0ABZ1UDJ3</accession>
<protein>
    <submittedName>
        <fullName evidence="2">Uncharacterized protein</fullName>
    </submittedName>
</protein>